<evidence type="ECO:0000313" key="2">
    <source>
        <dbReference type="Proteomes" id="UP000034307"/>
    </source>
</evidence>
<dbReference type="STRING" id="1618358.UX80_C0009G0032"/>
<accession>A0A0G1RL45</accession>
<reference evidence="1 2" key="1">
    <citation type="journal article" date="2015" name="Nature">
        <title>rRNA introns, odd ribosomes, and small enigmatic genomes across a large radiation of phyla.</title>
        <authorList>
            <person name="Brown C.T."/>
            <person name="Hug L.A."/>
            <person name="Thomas B.C."/>
            <person name="Sharon I."/>
            <person name="Castelle C.J."/>
            <person name="Singh A."/>
            <person name="Wilkins M.J."/>
            <person name="Williams K.H."/>
            <person name="Banfield J.F."/>
        </authorList>
    </citation>
    <scope>NUCLEOTIDE SEQUENCE [LARGE SCALE GENOMIC DNA]</scope>
</reference>
<dbReference type="AlphaFoldDB" id="A0A0G1RL45"/>
<gene>
    <name evidence="1" type="ORF">UX80_C0009G0032</name>
</gene>
<name>A0A0G1RL45_9BACT</name>
<comment type="caution">
    <text evidence="1">The sequence shown here is derived from an EMBL/GenBank/DDBJ whole genome shotgun (WGS) entry which is preliminary data.</text>
</comment>
<protein>
    <submittedName>
        <fullName evidence="1">Uncharacterized protein</fullName>
    </submittedName>
</protein>
<evidence type="ECO:0000313" key="1">
    <source>
        <dbReference type="EMBL" id="KKU57817.1"/>
    </source>
</evidence>
<organism evidence="1 2">
    <name type="scientific">Candidatus Amesbacteria bacterium GW2011_GWA2_47_11b</name>
    <dbReference type="NCBI Taxonomy" id="1618358"/>
    <lineage>
        <taxon>Bacteria</taxon>
        <taxon>Candidatus Amesiibacteriota</taxon>
    </lineage>
</organism>
<sequence length="75" mass="8865">MEIVVRFSQGKVKPETFWWNGREYQVERIPLIFERKDGGRKYLCFSVDCGGMIAELVMDKEDLTWRLIKCAPSYT</sequence>
<dbReference type="EMBL" id="LCNO01000009">
    <property type="protein sequence ID" value="KKU57817.1"/>
    <property type="molecule type" value="Genomic_DNA"/>
</dbReference>
<proteinExistence type="predicted"/>
<dbReference type="Proteomes" id="UP000034307">
    <property type="component" value="Unassembled WGS sequence"/>
</dbReference>